<name>A0A291H102_9MICO</name>
<dbReference type="RefSeq" id="WP_096800530.1">
    <property type="nucleotide sequence ID" value="NZ_CP023564.1"/>
</dbReference>
<evidence type="ECO:0000313" key="1">
    <source>
        <dbReference type="EMBL" id="ATG56070.1"/>
    </source>
</evidence>
<gene>
    <name evidence="1" type="ORF">CFK41_15750</name>
</gene>
<keyword evidence="2" id="KW-1185">Reference proteome</keyword>
<evidence type="ECO:0000313" key="2">
    <source>
        <dbReference type="Proteomes" id="UP000217889"/>
    </source>
</evidence>
<dbReference type="KEGG" id="bgg:CFK41_15750"/>
<accession>A0A291H102</accession>
<proteinExistence type="predicted"/>
<reference evidence="1 2" key="1">
    <citation type="journal article" date="2014" name="Int. J. Syst. Evol. Microbiol.">
        <title>Brachybacterium ginsengisoli sp. nov., isolated from soil of a ginseng field.</title>
        <authorList>
            <person name="Hoang V.A."/>
            <person name="Kim Y.J."/>
            <person name="Nguyen N.L."/>
            <person name="Yang D.C."/>
        </authorList>
    </citation>
    <scope>NUCLEOTIDE SEQUENCE [LARGE SCALE GENOMIC DNA]</scope>
    <source>
        <strain evidence="1 2">DCY80</strain>
    </source>
</reference>
<sequence length="102" mass="10975">MSAGTSPQRVLGIDVPDSLVSAWEEWFCPSVQPFPIDGLEFDAPPHGAVAHAAITLGDGWALSKPSQSWSSPRLVWSVRDTILGWRLPGTRLSRHSVRGSGA</sequence>
<dbReference type="EMBL" id="CP023564">
    <property type="protein sequence ID" value="ATG56070.1"/>
    <property type="molecule type" value="Genomic_DNA"/>
</dbReference>
<dbReference type="Proteomes" id="UP000217889">
    <property type="component" value="Chromosome"/>
</dbReference>
<protein>
    <submittedName>
        <fullName evidence="1">Uncharacterized protein</fullName>
    </submittedName>
</protein>
<dbReference type="AlphaFoldDB" id="A0A291H102"/>
<dbReference type="OrthoDB" id="61821at2"/>
<organism evidence="1 2">
    <name type="scientific">Brachybacterium ginsengisoli</name>
    <dbReference type="NCBI Taxonomy" id="1331682"/>
    <lineage>
        <taxon>Bacteria</taxon>
        <taxon>Bacillati</taxon>
        <taxon>Actinomycetota</taxon>
        <taxon>Actinomycetes</taxon>
        <taxon>Micrococcales</taxon>
        <taxon>Dermabacteraceae</taxon>
        <taxon>Brachybacterium</taxon>
    </lineage>
</organism>